<dbReference type="Gene3D" id="1.10.730.10">
    <property type="entry name" value="Isoleucyl-tRNA Synthetase, Domain 1"/>
    <property type="match status" value="1"/>
</dbReference>
<evidence type="ECO:0000256" key="11">
    <source>
        <dbReference type="ARBA" id="ARBA00022917"/>
    </source>
</evidence>
<evidence type="ECO:0000256" key="7">
    <source>
        <dbReference type="ARBA" id="ARBA00022723"/>
    </source>
</evidence>
<evidence type="ECO:0000256" key="8">
    <source>
        <dbReference type="ARBA" id="ARBA00022741"/>
    </source>
</evidence>
<accession>A0A177KFC2</accession>
<dbReference type="InterPro" id="IPR009080">
    <property type="entry name" value="tRNAsynth_Ia_anticodon-bd"/>
</dbReference>
<dbReference type="NCBIfam" id="TIGR00392">
    <property type="entry name" value="ileS"/>
    <property type="match status" value="1"/>
</dbReference>
<dbReference type="CDD" id="cd00818">
    <property type="entry name" value="IleRS_core"/>
    <property type="match status" value="1"/>
</dbReference>
<dbReference type="GO" id="GO:0005737">
    <property type="term" value="C:cytoplasm"/>
    <property type="evidence" value="ECO:0007669"/>
    <property type="project" value="UniProtKB-SubCell"/>
</dbReference>
<protein>
    <recommendedName>
        <fullName evidence="15">Isoleucine--tRNA ligase</fullName>
        <ecNumber evidence="15">6.1.1.5</ecNumber>
    </recommendedName>
    <alternativeName>
        <fullName evidence="15">Isoleucyl-tRNA synthetase</fullName>
        <shortName evidence="15">IleRS</shortName>
    </alternativeName>
</protein>
<dbReference type="OrthoDB" id="9810365at2"/>
<evidence type="ECO:0000256" key="1">
    <source>
        <dbReference type="ARBA" id="ARBA00001947"/>
    </source>
</evidence>
<dbReference type="SUPFAM" id="SSF52374">
    <property type="entry name" value="Nucleotidylyl transferase"/>
    <property type="match status" value="1"/>
</dbReference>
<keyword evidence="6 15" id="KW-0436">Ligase</keyword>
<dbReference type="GO" id="GO:0005524">
    <property type="term" value="F:ATP binding"/>
    <property type="evidence" value="ECO:0007669"/>
    <property type="project" value="UniProtKB-UniRule"/>
</dbReference>
<evidence type="ECO:0000256" key="9">
    <source>
        <dbReference type="ARBA" id="ARBA00022833"/>
    </source>
</evidence>
<dbReference type="InterPro" id="IPR023586">
    <property type="entry name" value="Ile-tRNA-ligase_type2"/>
</dbReference>
<dbReference type="InterPro" id="IPR014729">
    <property type="entry name" value="Rossmann-like_a/b/a_fold"/>
</dbReference>
<dbReference type="Pfam" id="PF08264">
    <property type="entry name" value="Anticodon_1"/>
    <property type="match status" value="1"/>
</dbReference>
<dbReference type="Pfam" id="PF19302">
    <property type="entry name" value="DUF5915"/>
    <property type="match status" value="1"/>
</dbReference>
<dbReference type="AlphaFoldDB" id="A0A177KFC2"/>
<dbReference type="CDD" id="cd07961">
    <property type="entry name" value="Anticodon_Ia_Ile_ABEc"/>
    <property type="match status" value="1"/>
</dbReference>
<evidence type="ECO:0000256" key="6">
    <source>
        <dbReference type="ARBA" id="ARBA00022598"/>
    </source>
</evidence>
<dbReference type="Pfam" id="PF00133">
    <property type="entry name" value="tRNA-synt_1"/>
    <property type="match status" value="1"/>
</dbReference>
<evidence type="ECO:0000256" key="3">
    <source>
        <dbReference type="ARBA" id="ARBA00007078"/>
    </source>
</evidence>
<organism evidence="18 19">
    <name type="scientific">Microbacterium oleivorans</name>
    <dbReference type="NCBI Taxonomy" id="273677"/>
    <lineage>
        <taxon>Bacteria</taxon>
        <taxon>Bacillati</taxon>
        <taxon>Actinomycetota</taxon>
        <taxon>Actinomycetes</taxon>
        <taxon>Micrococcales</taxon>
        <taxon>Microbacteriaceae</taxon>
        <taxon>Microbacterium</taxon>
    </lineage>
</organism>
<feature type="short sequence motif" description="'HIGH' region" evidence="15">
    <location>
        <begin position="62"/>
        <end position="72"/>
    </location>
</feature>
<comment type="catalytic activity">
    <reaction evidence="14 15">
        <text>tRNA(Ile) + L-isoleucine + ATP = L-isoleucyl-tRNA(Ile) + AMP + diphosphate</text>
        <dbReference type="Rhea" id="RHEA:11060"/>
        <dbReference type="Rhea" id="RHEA-COMP:9666"/>
        <dbReference type="Rhea" id="RHEA-COMP:9695"/>
        <dbReference type="ChEBI" id="CHEBI:30616"/>
        <dbReference type="ChEBI" id="CHEBI:33019"/>
        <dbReference type="ChEBI" id="CHEBI:58045"/>
        <dbReference type="ChEBI" id="CHEBI:78442"/>
        <dbReference type="ChEBI" id="CHEBI:78528"/>
        <dbReference type="ChEBI" id="CHEBI:456215"/>
        <dbReference type="EC" id="6.1.1.5"/>
    </reaction>
</comment>
<comment type="subcellular location">
    <subcellularLocation>
        <location evidence="2 15">Cytoplasm</location>
    </subcellularLocation>
</comment>
<dbReference type="InterPro" id="IPR033709">
    <property type="entry name" value="Anticodon_Ile_ABEc"/>
</dbReference>
<evidence type="ECO:0000256" key="4">
    <source>
        <dbReference type="ARBA" id="ARBA00011245"/>
    </source>
</evidence>
<evidence type="ECO:0000256" key="13">
    <source>
        <dbReference type="ARBA" id="ARBA00025217"/>
    </source>
</evidence>
<dbReference type="HAMAP" id="MF_02003">
    <property type="entry name" value="Ile_tRNA_synth_type2"/>
    <property type="match status" value="1"/>
</dbReference>
<name>A0A177KFC2_9MICO</name>
<feature type="short sequence motif" description="'KMSKS' region" evidence="15">
    <location>
        <begin position="653"/>
        <end position="657"/>
    </location>
</feature>
<dbReference type="GO" id="GO:0002161">
    <property type="term" value="F:aminoacyl-tRNA deacylase activity"/>
    <property type="evidence" value="ECO:0007669"/>
    <property type="project" value="InterPro"/>
</dbReference>
<dbReference type="FunFam" id="3.40.50.620:FF:000075">
    <property type="entry name" value="Isoleucine--tRNA ligase"/>
    <property type="match status" value="1"/>
</dbReference>
<keyword evidence="7 15" id="KW-0479">Metal-binding</keyword>
<dbReference type="InterPro" id="IPR002301">
    <property type="entry name" value="Ile-tRNA-ligase"/>
</dbReference>
<proteinExistence type="inferred from homology"/>
<dbReference type="SUPFAM" id="SSF47323">
    <property type="entry name" value="Anticodon-binding domain of a subclass of class I aminoacyl-tRNA synthetases"/>
    <property type="match status" value="1"/>
</dbReference>
<feature type="binding site" evidence="15">
    <location>
        <position position="656"/>
    </location>
    <ligand>
        <name>ATP</name>
        <dbReference type="ChEBI" id="CHEBI:30616"/>
    </ligand>
</feature>
<dbReference type="PANTHER" id="PTHR42780">
    <property type="entry name" value="SOLEUCYL-TRNA SYNTHETASE"/>
    <property type="match status" value="1"/>
</dbReference>
<evidence type="ECO:0000256" key="12">
    <source>
        <dbReference type="ARBA" id="ARBA00023146"/>
    </source>
</evidence>
<evidence type="ECO:0000259" key="17">
    <source>
        <dbReference type="Pfam" id="PF08264"/>
    </source>
</evidence>
<dbReference type="RefSeq" id="WP_064002222.1">
    <property type="nucleotide sequence ID" value="NZ_LSTV01000001.1"/>
</dbReference>
<dbReference type="GO" id="GO:0006428">
    <property type="term" value="P:isoleucyl-tRNA aminoacylation"/>
    <property type="evidence" value="ECO:0007669"/>
    <property type="project" value="UniProtKB-UniRule"/>
</dbReference>
<dbReference type="GO" id="GO:0008270">
    <property type="term" value="F:zinc ion binding"/>
    <property type="evidence" value="ECO:0007669"/>
    <property type="project" value="UniProtKB-UniRule"/>
</dbReference>
<comment type="cofactor">
    <cofactor evidence="1 15">
        <name>Zn(2+)</name>
        <dbReference type="ChEBI" id="CHEBI:29105"/>
    </cofactor>
</comment>
<dbReference type="InterPro" id="IPR013155">
    <property type="entry name" value="M/V/L/I-tRNA-synth_anticd-bd"/>
</dbReference>
<keyword evidence="11 15" id="KW-0648">Protein biosynthesis</keyword>
<keyword evidence="12 15" id="KW-0030">Aminoacyl-tRNA synthetase</keyword>
<feature type="domain" description="Methionyl/Valyl/Leucyl/Isoleucyl-tRNA synthetase anticodon-binding" evidence="17">
    <location>
        <begin position="744"/>
        <end position="888"/>
    </location>
</feature>
<dbReference type="EC" id="6.1.1.5" evidence="15"/>
<evidence type="ECO:0000256" key="14">
    <source>
        <dbReference type="ARBA" id="ARBA00048359"/>
    </source>
</evidence>
<evidence type="ECO:0000256" key="10">
    <source>
        <dbReference type="ARBA" id="ARBA00022840"/>
    </source>
</evidence>
<evidence type="ECO:0000256" key="15">
    <source>
        <dbReference type="HAMAP-Rule" id="MF_02003"/>
    </source>
</evidence>
<evidence type="ECO:0000256" key="5">
    <source>
        <dbReference type="ARBA" id="ARBA00022490"/>
    </source>
</evidence>
<gene>
    <name evidence="15 18" type="primary">ileS</name>
    <name evidence="18" type="ORF">AYL44_05650</name>
</gene>
<evidence type="ECO:0000259" key="16">
    <source>
        <dbReference type="Pfam" id="PF00133"/>
    </source>
</evidence>
<sequence length="1125" mass="124599">MTYPRPSAFGPAADAPAAVVPSPRFPDLEREVLAFWEQDDTFRASIAQRDGADEWVFYDGPPFANGLPHYGHLLTGYAKDLFPRFQTMRGKKVDRVFGWDTHGLPAELEAMKQLGITEKSEIEDMGIAAFNAKARSSVLEYTQEWENYVTRQARWVDFERGYKTLDTGYMESVLWAFKELYDKDLAYEGHRVLPYCWRDETPLSNHELRMDDDVYKMRQDPSVTVTFPLVGAKAEALGLTAVRALAWTTTPWTLPTNLALVVGPDIEYVVLPGGPAGAADIHEDALEGQSHRYLLAADLLANYAKDLGYASAEEARAAVDQTVRGAELADVAYDRLFDYYADEETWGTQNAWRILVDDYVTTTDGTGIVHQAPAYGEDDQRVTGAAGIPLIMSLDDGGRFLPQVTDVAGELWMDANRPLIRLLKAEGRLLREASYEHSYPHCWRCRNPLIYKAVSSWFVRVTSIKDRLVELNEQITWAPENVKHGQFGKWLEGARDWSISRNRFWGSPIPVWKSDDPEYPRVDVYGSLEDLERDFGRLPVNEAGEVDLHRPFIDDLTRPNPDDPTGQSTMRRIEDVFDVWFDSGSMPYAQVHYPFENREWFDEHAPADFIVEYIGQTRGWFYVMHVLSGALFDRPAFSGVACHGIVLGSDGQKMSKSLRNYPDVSEVFDRDGSDAMRWFLMSSSVLRGGNLVVTEEGIRSGVREFLLPLWNAWYFFSTYANAAGGPDGEGYEAVWRTDSTNVLDRHILALTGDLVRDVAADLEALDSTMAAAKLREFAEALTNWYIRRSRDRFWVGVDAADPSTTEAFDTLYTVLETLTRVAAPLIPLVAERVWQGLTGGRSVHLEDWPDAERFAAASDIREAMDTVREVSSVANALRKKEGKRVRLPLASLTVAVTGADGLAQFEDIVRDELNVKEVEVVELTDGLAEQYGISQRLAVNARAAGPRLGKQVQHVIKGAKAGLWSEEGGVVVVDGIALEPGEYDLTLEAGGVAEGTAIALLPRGGFVLLDTTTTPELEAEGLARDVIRAVQDARKAAGFEVSDRIALQLTFADRADAEAVAAAFDVADVAGETLSVADLVAIADGDTLRGEALRSSPEYTASVPAGTYANAGDLTIGVRRIGATS</sequence>
<dbReference type="GO" id="GO:0000049">
    <property type="term" value="F:tRNA binding"/>
    <property type="evidence" value="ECO:0007669"/>
    <property type="project" value="InterPro"/>
</dbReference>
<comment type="domain">
    <text evidence="15">IleRS has two distinct active sites: one for aminoacylation and one for editing. The misactivated valine is translocated from the active site to the editing site, which sterically excludes the correctly activated isoleucine. The single editing site contains two valyl binding pockets, one specific for each substrate (Val-AMP or Val-tRNA(Ile)).</text>
</comment>
<comment type="caution">
    <text evidence="18">The sequence shown here is derived from an EMBL/GenBank/DDBJ whole genome shotgun (WGS) entry which is preliminary data.</text>
</comment>
<dbReference type="FunFam" id="3.40.50.620:FF:000063">
    <property type="entry name" value="Isoleucine--tRNA ligase"/>
    <property type="match status" value="1"/>
</dbReference>
<evidence type="ECO:0000313" key="19">
    <source>
        <dbReference type="Proteomes" id="UP000076998"/>
    </source>
</evidence>
<comment type="similarity">
    <text evidence="3 15">Belongs to the class-I aminoacyl-tRNA synthetase family. IleS type 2 subfamily.</text>
</comment>
<keyword evidence="10 15" id="KW-0067">ATP-binding</keyword>
<dbReference type="InterPro" id="IPR009008">
    <property type="entry name" value="Val/Leu/Ile-tRNA-synth_edit"/>
</dbReference>
<keyword evidence="8 15" id="KW-0547">Nucleotide-binding</keyword>
<keyword evidence="5 15" id="KW-0963">Cytoplasm</keyword>
<dbReference type="EMBL" id="LSTV01000001">
    <property type="protein sequence ID" value="OAH51716.1"/>
    <property type="molecule type" value="Genomic_DNA"/>
</dbReference>
<reference evidence="18 19" key="1">
    <citation type="submission" date="2016-02" db="EMBL/GenBank/DDBJ databases">
        <authorList>
            <person name="Wen L."/>
            <person name="He K."/>
            <person name="Yang H."/>
        </authorList>
    </citation>
    <scope>NUCLEOTIDE SEQUENCE [LARGE SCALE GENOMIC DNA]</scope>
    <source>
        <strain evidence="18 19">CD11_3</strain>
    </source>
</reference>
<dbReference type="InterPro" id="IPR002300">
    <property type="entry name" value="aa-tRNA-synth_Ia"/>
</dbReference>
<dbReference type="SUPFAM" id="SSF50677">
    <property type="entry name" value="ValRS/IleRS/LeuRS editing domain"/>
    <property type="match status" value="1"/>
</dbReference>
<evidence type="ECO:0000256" key="2">
    <source>
        <dbReference type="ARBA" id="ARBA00004496"/>
    </source>
</evidence>
<dbReference type="Proteomes" id="UP000076998">
    <property type="component" value="Unassembled WGS sequence"/>
</dbReference>
<feature type="domain" description="Aminoacyl-tRNA synthetase class Ia" evidence="16">
    <location>
        <begin position="32"/>
        <end position="687"/>
    </location>
</feature>
<comment type="function">
    <text evidence="13 15">Catalyzes the attachment of isoleucine to tRNA(Ile). As IleRS can inadvertently accommodate and process structurally similar amino acids such as valine, to avoid such errors it has two additional distinct tRNA(Ile)-dependent editing activities. One activity is designated as 'pretransfer' editing and involves the hydrolysis of activated Val-AMP. The other activity is designated 'posttransfer' editing and involves deacylation of mischarged Val-tRNA(Ile).</text>
</comment>
<dbReference type="Gene3D" id="3.40.50.620">
    <property type="entry name" value="HUPs"/>
    <property type="match status" value="2"/>
</dbReference>
<keyword evidence="9 15" id="KW-0862">Zinc</keyword>
<comment type="subunit">
    <text evidence="4 15">Monomer.</text>
</comment>
<dbReference type="PANTHER" id="PTHR42780:SF1">
    <property type="entry name" value="ISOLEUCINE--TRNA LIGASE, CYTOPLASMIC"/>
    <property type="match status" value="1"/>
</dbReference>
<dbReference type="PRINTS" id="PR00984">
    <property type="entry name" value="TRNASYNTHILE"/>
</dbReference>
<evidence type="ECO:0000313" key="18">
    <source>
        <dbReference type="EMBL" id="OAH51716.1"/>
    </source>
</evidence>
<dbReference type="Gene3D" id="3.90.740.10">
    <property type="entry name" value="Valyl/Leucyl/Isoleucyl-tRNA synthetase, editing domain"/>
    <property type="match status" value="1"/>
</dbReference>
<dbReference type="GO" id="GO:0004822">
    <property type="term" value="F:isoleucine-tRNA ligase activity"/>
    <property type="evidence" value="ECO:0007669"/>
    <property type="project" value="UniProtKB-UniRule"/>
</dbReference>